<dbReference type="Pfam" id="PF08315">
    <property type="entry name" value="cwf18"/>
    <property type="match status" value="1"/>
</dbReference>
<evidence type="ECO:0000313" key="1">
    <source>
        <dbReference type="EMBL" id="PVV01871.1"/>
    </source>
</evidence>
<organism evidence="1 2">
    <name type="scientific">Smittium megazygosporum</name>
    <dbReference type="NCBI Taxonomy" id="133381"/>
    <lineage>
        <taxon>Eukaryota</taxon>
        <taxon>Fungi</taxon>
        <taxon>Fungi incertae sedis</taxon>
        <taxon>Zoopagomycota</taxon>
        <taxon>Kickxellomycotina</taxon>
        <taxon>Harpellomycetes</taxon>
        <taxon>Harpellales</taxon>
        <taxon>Legeriomycetaceae</taxon>
        <taxon>Smittium</taxon>
    </lineage>
</organism>
<sequence length="106" mass="12400">MEEAAKKRKARLEQLRNVRQRSLVKNLDVKEVSEIQNREQTVEKHVEGIVKESIENVDEHRNAEELDLSKAIQTKPDSDLKRLLMSKLEPLEIENQRAIIELIIFS</sequence>
<reference evidence="1 2" key="1">
    <citation type="journal article" date="2018" name="MBio">
        <title>Comparative Genomics Reveals the Core Gene Toolbox for the Fungus-Insect Symbiosis.</title>
        <authorList>
            <person name="Wang Y."/>
            <person name="Stata M."/>
            <person name="Wang W."/>
            <person name="Stajich J.E."/>
            <person name="White M.M."/>
            <person name="Moncalvo J.M."/>
        </authorList>
    </citation>
    <scope>NUCLEOTIDE SEQUENCE [LARGE SCALE GENOMIC DNA]</scope>
    <source>
        <strain evidence="1 2">SC-DP-2</strain>
    </source>
</reference>
<proteinExistence type="predicted"/>
<dbReference type="Proteomes" id="UP000245609">
    <property type="component" value="Unassembled WGS sequence"/>
</dbReference>
<dbReference type="STRING" id="133381.A0A2T9ZBB3"/>
<dbReference type="EMBL" id="MBFS01000738">
    <property type="protein sequence ID" value="PVV01871.1"/>
    <property type="molecule type" value="Genomic_DNA"/>
</dbReference>
<name>A0A2T9ZBB3_9FUNG</name>
<keyword evidence="2" id="KW-1185">Reference proteome</keyword>
<dbReference type="OrthoDB" id="10261348at2759"/>
<evidence type="ECO:0000313" key="2">
    <source>
        <dbReference type="Proteomes" id="UP000245609"/>
    </source>
</evidence>
<comment type="caution">
    <text evidence="1">The sequence shown here is derived from an EMBL/GenBank/DDBJ whole genome shotgun (WGS) entry which is preliminary data.</text>
</comment>
<accession>A0A2T9ZBB3</accession>
<gene>
    <name evidence="1" type="ORF">BB560_003696</name>
</gene>
<protein>
    <submittedName>
        <fullName evidence="1">Uncharacterized protein</fullName>
    </submittedName>
</protein>
<dbReference type="InterPro" id="IPR013169">
    <property type="entry name" value="mRNA_splic_Cwf18-like"/>
</dbReference>
<dbReference type="AlphaFoldDB" id="A0A2T9ZBB3"/>